<sequence length="389" mass="41396">MVHHRFVIQAPATELTTVWTPPCGAITDASYGTTDNFPSVAHATTFKRAVKDITTTTAWDSSCGPPGWYDLHGPDNVGYFSPGICPSGYTAACTWYATEQGPNPGPEETAYNCLPYGYTCDAPYYYGDDEPFLVNQNGIHVNNMYLAPMFFIRWRSEDLSILETDPLTPEMLQTRTVVVTSTPTQPPVTTSLMASTVSGITATETQSATKTGATAPTEHSPEPAPNRVSHGAVAGIAIGSVAGVALILAAIFLLQRHRRKAHEGGHDADGDSDNAANIHSSNVLHEMCAEDKAPYHTTPAELPVDDTTVDNPSNPSLASRPAVASWLSELSSNAQDDMCGHQHRWTASPLTSASLASPASSALPVIGTELYPPPTAPVNDSELETRATA</sequence>
<dbReference type="CDD" id="cd21699">
    <property type="entry name" value="JMTM_APP_like"/>
    <property type="match status" value="1"/>
</dbReference>
<proteinExistence type="predicted"/>
<keyword evidence="2" id="KW-1133">Transmembrane helix</keyword>
<name>A0A420YAM9_9PEZI</name>
<evidence type="ECO:0000313" key="4">
    <source>
        <dbReference type="Proteomes" id="UP000275385"/>
    </source>
</evidence>
<accession>A0A420YAM9</accession>
<evidence type="ECO:0000313" key="3">
    <source>
        <dbReference type="EMBL" id="RKU44955.1"/>
    </source>
</evidence>
<feature type="region of interest" description="Disordered" evidence="1">
    <location>
        <begin position="204"/>
        <end position="228"/>
    </location>
</feature>
<feature type="region of interest" description="Disordered" evidence="1">
    <location>
        <begin position="296"/>
        <end position="320"/>
    </location>
</feature>
<organism evidence="3 4">
    <name type="scientific">Coniochaeta pulveracea</name>
    <dbReference type="NCBI Taxonomy" id="177199"/>
    <lineage>
        <taxon>Eukaryota</taxon>
        <taxon>Fungi</taxon>
        <taxon>Dikarya</taxon>
        <taxon>Ascomycota</taxon>
        <taxon>Pezizomycotina</taxon>
        <taxon>Sordariomycetes</taxon>
        <taxon>Sordariomycetidae</taxon>
        <taxon>Coniochaetales</taxon>
        <taxon>Coniochaetaceae</taxon>
        <taxon>Coniochaeta</taxon>
    </lineage>
</organism>
<dbReference type="Proteomes" id="UP000275385">
    <property type="component" value="Unassembled WGS sequence"/>
</dbReference>
<protein>
    <recommendedName>
        <fullName evidence="5">Mid2 domain-containing protein</fullName>
    </recommendedName>
</protein>
<evidence type="ECO:0000256" key="1">
    <source>
        <dbReference type="SAM" id="MobiDB-lite"/>
    </source>
</evidence>
<keyword evidence="4" id="KW-1185">Reference proteome</keyword>
<feature type="compositionally biased region" description="Polar residues" evidence="1">
    <location>
        <begin position="204"/>
        <end position="214"/>
    </location>
</feature>
<feature type="transmembrane region" description="Helical" evidence="2">
    <location>
        <begin position="232"/>
        <end position="254"/>
    </location>
</feature>
<dbReference type="STRING" id="177199.A0A420YAM9"/>
<keyword evidence="2" id="KW-0472">Membrane</keyword>
<dbReference type="EMBL" id="QVQW01000025">
    <property type="protein sequence ID" value="RKU44955.1"/>
    <property type="molecule type" value="Genomic_DNA"/>
</dbReference>
<gene>
    <name evidence="3" type="ORF">DL546_006417</name>
</gene>
<evidence type="ECO:0008006" key="5">
    <source>
        <dbReference type="Google" id="ProtNLM"/>
    </source>
</evidence>
<keyword evidence="2" id="KW-0812">Transmembrane</keyword>
<comment type="caution">
    <text evidence="3">The sequence shown here is derived from an EMBL/GenBank/DDBJ whole genome shotgun (WGS) entry which is preliminary data.</text>
</comment>
<reference evidence="3 4" key="1">
    <citation type="submission" date="2018-08" db="EMBL/GenBank/DDBJ databases">
        <title>Draft genome of the lignicolous fungus Coniochaeta pulveracea.</title>
        <authorList>
            <person name="Borstlap C.J."/>
            <person name="De Witt R.N."/>
            <person name="Botha A."/>
            <person name="Volschenk H."/>
        </authorList>
    </citation>
    <scope>NUCLEOTIDE SEQUENCE [LARGE SCALE GENOMIC DNA]</scope>
    <source>
        <strain evidence="3 4">CAB683</strain>
    </source>
</reference>
<dbReference type="AlphaFoldDB" id="A0A420YAM9"/>
<feature type="region of interest" description="Disordered" evidence="1">
    <location>
        <begin position="366"/>
        <end position="389"/>
    </location>
</feature>
<evidence type="ECO:0000256" key="2">
    <source>
        <dbReference type="SAM" id="Phobius"/>
    </source>
</evidence>
<dbReference type="OrthoDB" id="4770059at2759"/>